<organism evidence="1 2">
    <name type="scientific">Leptospira kobayashii</name>
    <dbReference type="NCBI Taxonomy" id="1917830"/>
    <lineage>
        <taxon>Bacteria</taxon>
        <taxon>Pseudomonadati</taxon>
        <taxon>Spirochaetota</taxon>
        <taxon>Spirochaetia</taxon>
        <taxon>Leptospirales</taxon>
        <taxon>Leptospiraceae</taxon>
        <taxon>Leptospira</taxon>
    </lineage>
</organism>
<accession>A0ABM7ULB8</accession>
<dbReference type="Proteomes" id="UP000245263">
    <property type="component" value="Chromosome 1"/>
</dbReference>
<reference evidence="1 2" key="1">
    <citation type="submission" date="2021-08" db="EMBL/GenBank/DDBJ databases">
        <title>Complete genome sequence of Leptospira kobayashii strain E30.</title>
        <authorList>
            <person name="Nakao R."/>
            <person name="Nakamura S."/>
            <person name="Masuzawa T."/>
            <person name="Koizumi N."/>
        </authorList>
    </citation>
    <scope>NUCLEOTIDE SEQUENCE [LARGE SCALE GENOMIC DNA]</scope>
    <source>
        <strain evidence="1 2">E30</strain>
    </source>
</reference>
<proteinExistence type="predicted"/>
<dbReference type="RefSeq" id="WP_109020377.1">
    <property type="nucleotide sequence ID" value="NZ_AP025028.1"/>
</dbReference>
<dbReference type="PROSITE" id="PS51257">
    <property type="entry name" value="PROKAR_LIPOPROTEIN"/>
    <property type="match status" value="1"/>
</dbReference>
<protein>
    <recommendedName>
        <fullName evidence="3">Lipoprotein</fullName>
    </recommendedName>
</protein>
<dbReference type="EMBL" id="AP025028">
    <property type="protein sequence ID" value="BDA79723.1"/>
    <property type="molecule type" value="Genomic_DNA"/>
</dbReference>
<evidence type="ECO:0008006" key="3">
    <source>
        <dbReference type="Google" id="ProtNLM"/>
    </source>
</evidence>
<evidence type="ECO:0000313" key="2">
    <source>
        <dbReference type="Proteomes" id="UP000245263"/>
    </source>
</evidence>
<evidence type="ECO:0000313" key="1">
    <source>
        <dbReference type="EMBL" id="BDA79723.1"/>
    </source>
</evidence>
<sequence length="168" mass="16787">MKNSLLKLVISLTIAGSTFVGCKEDKKDDDTAVLALLLLATQSGGGCNVTINSASGNIASIAASSTEQKLSGSASGSSKLGIVTVSGIAANKKVVFKNANSVSISAYQGTCPINLGSATSASSNFTTSTSGTTTSYTVSSLGSTNGNFVFFITATSSVFDAITVSITD</sequence>
<gene>
    <name evidence="1" type="ORF">LPTSP3_g26530</name>
</gene>
<keyword evidence="2" id="KW-1185">Reference proteome</keyword>
<name>A0ABM7ULB8_9LEPT</name>